<reference evidence="2" key="1">
    <citation type="submission" date="2020-10" db="EMBL/GenBank/DDBJ databases">
        <title>High-Quality Genome Resource of Clonostachys rosea strain S41 by Oxford Nanopore Long-Read Sequencing.</title>
        <authorList>
            <person name="Wang H."/>
        </authorList>
    </citation>
    <scope>NUCLEOTIDE SEQUENCE</scope>
    <source>
        <strain evidence="2">S41</strain>
    </source>
</reference>
<protein>
    <submittedName>
        <fullName evidence="2">Uncharacterized protein</fullName>
    </submittedName>
</protein>
<accession>A0A8H7N5U2</accession>
<proteinExistence type="predicted"/>
<evidence type="ECO:0000256" key="1">
    <source>
        <dbReference type="SAM" id="MobiDB-lite"/>
    </source>
</evidence>
<comment type="caution">
    <text evidence="2">The sequence shown here is derived from an EMBL/GenBank/DDBJ whole genome shotgun (WGS) entry which is preliminary data.</text>
</comment>
<feature type="compositionally biased region" description="Basic and acidic residues" evidence="1">
    <location>
        <begin position="118"/>
        <end position="156"/>
    </location>
</feature>
<feature type="compositionally biased region" description="Basic and acidic residues" evidence="1">
    <location>
        <begin position="7"/>
        <end position="19"/>
    </location>
</feature>
<evidence type="ECO:0000313" key="2">
    <source>
        <dbReference type="EMBL" id="KAF9749208.1"/>
    </source>
</evidence>
<sequence>MFQRIRGAIDRTIAEEQARQRTLSEQGSNSRSASATRRNDAGRRQKGRTTSGDVGLDTAPTADPAVFEEAFVIDDSEEPSRAPSRVGTPKPTLPSAVSKDTDGKEPVEQNGTSAGQAESKKDESDGPQDDKEKRRTPECDERLCGFDYDNSRRLDP</sequence>
<gene>
    <name evidence="2" type="ORF">IM811_017003</name>
</gene>
<dbReference type="Proteomes" id="UP000616885">
    <property type="component" value="Unassembled WGS sequence"/>
</dbReference>
<organism evidence="2 3">
    <name type="scientific">Bionectria ochroleuca</name>
    <name type="common">Gliocladium roseum</name>
    <dbReference type="NCBI Taxonomy" id="29856"/>
    <lineage>
        <taxon>Eukaryota</taxon>
        <taxon>Fungi</taxon>
        <taxon>Dikarya</taxon>
        <taxon>Ascomycota</taxon>
        <taxon>Pezizomycotina</taxon>
        <taxon>Sordariomycetes</taxon>
        <taxon>Hypocreomycetidae</taxon>
        <taxon>Hypocreales</taxon>
        <taxon>Bionectriaceae</taxon>
        <taxon>Clonostachys</taxon>
    </lineage>
</organism>
<feature type="region of interest" description="Disordered" evidence="1">
    <location>
        <begin position="1"/>
        <end position="156"/>
    </location>
</feature>
<name>A0A8H7N5U2_BIOOC</name>
<dbReference type="AlphaFoldDB" id="A0A8H7N5U2"/>
<dbReference type="EMBL" id="JADCTT010000008">
    <property type="protein sequence ID" value="KAF9749208.1"/>
    <property type="molecule type" value="Genomic_DNA"/>
</dbReference>
<evidence type="ECO:0000313" key="3">
    <source>
        <dbReference type="Proteomes" id="UP000616885"/>
    </source>
</evidence>